<evidence type="ECO:0000256" key="1">
    <source>
        <dbReference type="ARBA" id="ARBA00022490"/>
    </source>
</evidence>
<feature type="DNA-binding region" description="H-T-H motif" evidence="6">
    <location>
        <begin position="178"/>
        <end position="197"/>
    </location>
</feature>
<organism evidence="8 9">
    <name type="scientific">Gottschalkia purinilytica</name>
    <name type="common">Clostridium purinilyticum</name>
    <dbReference type="NCBI Taxonomy" id="1503"/>
    <lineage>
        <taxon>Bacteria</taxon>
        <taxon>Bacillati</taxon>
        <taxon>Bacillota</taxon>
        <taxon>Tissierellia</taxon>
        <taxon>Tissierellales</taxon>
        <taxon>Gottschalkiaceae</taxon>
        <taxon>Gottschalkia</taxon>
    </lineage>
</organism>
<dbReference type="EMBL" id="LGSS01000012">
    <property type="protein sequence ID" value="KNF07740.1"/>
    <property type="molecule type" value="Genomic_DNA"/>
</dbReference>
<dbReference type="AlphaFoldDB" id="A0A0L0W8V7"/>
<evidence type="ECO:0000313" key="9">
    <source>
        <dbReference type="Proteomes" id="UP000037267"/>
    </source>
</evidence>
<comment type="similarity">
    <text evidence="6">Belongs to the sigma-70 factor family. SigI subfamily.</text>
</comment>
<keyword evidence="2 6" id="KW-0805">Transcription regulation</keyword>
<evidence type="ECO:0000256" key="3">
    <source>
        <dbReference type="ARBA" id="ARBA00023082"/>
    </source>
</evidence>
<evidence type="ECO:0000259" key="7">
    <source>
        <dbReference type="Pfam" id="PF04542"/>
    </source>
</evidence>
<accession>A0A0L0W8V7</accession>
<feature type="short sequence motif" description="Polymerase core binding" evidence="6">
    <location>
        <begin position="36"/>
        <end position="49"/>
    </location>
</feature>
<dbReference type="Proteomes" id="UP000037267">
    <property type="component" value="Unassembled WGS sequence"/>
</dbReference>
<keyword evidence="4 6" id="KW-0238">DNA-binding</keyword>
<keyword evidence="6" id="KW-0346">Stress response</keyword>
<evidence type="ECO:0000256" key="4">
    <source>
        <dbReference type="ARBA" id="ARBA00023125"/>
    </source>
</evidence>
<protein>
    <recommendedName>
        <fullName evidence="6">RNA polymerase sigma factor SigI</fullName>
    </recommendedName>
</protein>
<proteinExistence type="inferred from homology"/>
<dbReference type="InterPro" id="IPR014284">
    <property type="entry name" value="RNA_pol_sigma-70_dom"/>
</dbReference>
<comment type="activity regulation">
    <text evidence="6">Negatively regulated by the anti-sigma-I factor RsgI.</text>
</comment>
<dbReference type="HAMAP" id="MF_02064">
    <property type="entry name" value="Sigma70_SigI"/>
    <property type="match status" value="1"/>
</dbReference>
<name>A0A0L0W8V7_GOTPU</name>
<comment type="function">
    <text evidence="6">Sigma factors are initiation factors that promote the attachment of RNA polymerase to specific initiation sites and are then released.</text>
</comment>
<feature type="domain" description="RNA polymerase sigma-70 region 2" evidence="7">
    <location>
        <begin position="10"/>
        <end position="79"/>
    </location>
</feature>
<dbReference type="PATRIC" id="fig|1503.3.peg.295"/>
<dbReference type="Gene3D" id="1.10.1740.10">
    <property type="match status" value="1"/>
</dbReference>
<dbReference type="InterPro" id="IPR007627">
    <property type="entry name" value="RNA_pol_sigma70_r2"/>
</dbReference>
<dbReference type="GO" id="GO:0003677">
    <property type="term" value="F:DNA binding"/>
    <property type="evidence" value="ECO:0007669"/>
    <property type="project" value="UniProtKB-UniRule"/>
</dbReference>
<dbReference type="STRING" id="1503.CLPU_12c00130"/>
<dbReference type="InterPro" id="IPR014244">
    <property type="entry name" value="RNA_pol_sigma-I"/>
</dbReference>
<dbReference type="Pfam" id="PF04542">
    <property type="entry name" value="Sigma70_r2"/>
    <property type="match status" value="1"/>
</dbReference>
<comment type="caution">
    <text evidence="8">The sequence shown here is derived from an EMBL/GenBank/DDBJ whole genome shotgun (WGS) entry which is preliminary data.</text>
</comment>
<comment type="subunit">
    <text evidence="6">Interacts with RsgI.</text>
</comment>
<dbReference type="RefSeq" id="WP_050355871.1">
    <property type="nucleotide sequence ID" value="NZ_LGSS01000012.1"/>
</dbReference>
<dbReference type="InterPro" id="IPR013325">
    <property type="entry name" value="RNA_pol_sigma_r2"/>
</dbReference>
<comment type="subcellular location">
    <subcellularLocation>
        <location evidence="6">Cytoplasm</location>
    </subcellularLocation>
</comment>
<dbReference type="SUPFAM" id="SSF88946">
    <property type="entry name" value="Sigma2 domain of RNA polymerase sigma factors"/>
    <property type="match status" value="1"/>
</dbReference>
<keyword evidence="3 6" id="KW-0731">Sigma factor</keyword>
<gene>
    <name evidence="6 8" type="primary">sigI</name>
    <name evidence="8" type="ORF">CLPU_12c00130</name>
</gene>
<dbReference type="GO" id="GO:0016987">
    <property type="term" value="F:sigma factor activity"/>
    <property type="evidence" value="ECO:0007669"/>
    <property type="project" value="UniProtKB-UniRule"/>
</dbReference>
<evidence type="ECO:0000256" key="5">
    <source>
        <dbReference type="ARBA" id="ARBA00023163"/>
    </source>
</evidence>
<evidence type="ECO:0000313" key="8">
    <source>
        <dbReference type="EMBL" id="KNF07740.1"/>
    </source>
</evidence>
<dbReference type="OrthoDB" id="3190733at2"/>
<evidence type="ECO:0000256" key="6">
    <source>
        <dbReference type="HAMAP-Rule" id="MF_02064"/>
    </source>
</evidence>
<dbReference type="PIRSF" id="PIRSF038953">
    <property type="entry name" value="SigI"/>
    <property type="match status" value="1"/>
</dbReference>
<dbReference type="GO" id="GO:0006352">
    <property type="term" value="P:DNA-templated transcription initiation"/>
    <property type="evidence" value="ECO:0007669"/>
    <property type="project" value="UniProtKB-UniRule"/>
</dbReference>
<dbReference type="NCBIfam" id="TIGR02937">
    <property type="entry name" value="sigma70-ECF"/>
    <property type="match status" value="1"/>
</dbReference>
<keyword evidence="1 6" id="KW-0963">Cytoplasm</keyword>
<dbReference type="GO" id="GO:0005737">
    <property type="term" value="C:cytoplasm"/>
    <property type="evidence" value="ECO:0007669"/>
    <property type="project" value="UniProtKB-SubCell"/>
</dbReference>
<sequence>MIDDNNRDEFIEENKQFIYSAASSVCKKKLSWENDDELSIAMIAFNSACDKYNKNKGNFLSFAKVLIRNSLIDFFRKSKSYVSLNFSFNKSDNDEKINNIQDKISISEYDKQIENSKRASEISQLSKELLQYNLNFSDLIKSSPSHKNTRNALLNIAFICIQEVHIIEYIKTKKMLPIKELMLITGNNRKYFEKWRRYLIVLIVILSSEEYPYIKSYLKIKVGEKNEN</sequence>
<keyword evidence="9" id="KW-1185">Reference proteome</keyword>
<keyword evidence="5 6" id="KW-0804">Transcription</keyword>
<reference evidence="9" key="1">
    <citation type="submission" date="2015-07" db="EMBL/GenBank/DDBJ databases">
        <title>Draft genome sequence of the purine-degrading Gottschalkia purinilyticum DSM 1384 (formerly Clostridium purinilyticum).</title>
        <authorList>
            <person name="Poehlein A."/>
            <person name="Schiel-Bengelsdorf B."/>
            <person name="Bengelsdorf F.R."/>
            <person name="Daniel R."/>
            <person name="Duerre P."/>
        </authorList>
    </citation>
    <scope>NUCLEOTIDE SEQUENCE [LARGE SCALE GENOMIC DNA]</scope>
    <source>
        <strain evidence="9">DSM 1384</strain>
    </source>
</reference>
<evidence type="ECO:0000256" key="2">
    <source>
        <dbReference type="ARBA" id="ARBA00023015"/>
    </source>
</evidence>